<dbReference type="AlphaFoldDB" id="A0A835ZCG9"/>
<gene>
    <name evidence="1" type="ORF">JKP88DRAFT_274812</name>
</gene>
<protein>
    <submittedName>
        <fullName evidence="1">Uncharacterized protein</fullName>
    </submittedName>
</protein>
<proteinExistence type="predicted"/>
<organism evidence="1 2">
    <name type="scientific">Tribonema minus</name>
    <dbReference type="NCBI Taxonomy" id="303371"/>
    <lineage>
        <taxon>Eukaryota</taxon>
        <taxon>Sar</taxon>
        <taxon>Stramenopiles</taxon>
        <taxon>Ochrophyta</taxon>
        <taxon>PX clade</taxon>
        <taxon>Xanthophyceae</taxon>
        <taxon>Tribonematales</taxon>
        <taxon>Tribonemataceae</taxon>
        <taxon>Tribonema</taxon>
    </lineage>
</organism>
<evidence type="ECO:0000313" key="2">
    <source>
        <dbReference type="Proteomes" id="UP000664859"/>
    </source>
</evidence>
<evidence type="ECO:0000313" key="1">
    <source>
        <dbReference type="EMBL" id="KAG5191837.1"/>
    </source>
</evidence>
<keyword evidence="2" id="KW-1185">Reference proteome</keyword>
<dbReference type="EMBL" id="JAFCMP010000013">
    <property type="protein sequence ID" value="KAG5191837.1"/>
    <property type="molecule type" value="Genomic_DNA"/>
</dbReference>
<dbReference type="Proteomes" id="UP000664859">
    <property type="component" value="Unassembled WGS sequence"/>
</dbReference>
<reference evidence="1" key="1">
    <citation type="submission" date="2021-02" db="EMBL/GenBank/DDBJ databases">
        <title>First Annotated Genome of the Yellow-green Alga Tribonema minus.</title>
        <authorList>
            <person name="Mahan K.M."/>
        </authorList>
    </citation>
    <scope>NUCLEOTIDE SEQUENCE</scope>
    <source>
        <strain evidence="1">UTEX B ZZ1240</strain>
    </source>
</reference>
<name>A0A835ZCG9_9STRA</name>
<accession>A0A835ZCG9</accession>
<comment type="caution">
    <text evidence="1">The sequence shown here is derived from an EMBL/GenBank/DDBJ whole genome shotgun (WGS) entry which is preliminary data.</text>
</comment>
<sequence length="94" mass="9630">MQDAVISALSGLAQAKANSEWLGTAGACRAVMAAGSNAIELLAFDDGACVQLRRSNALEALADAMRAHPENPECGMAAGSLTARCTAARMTPHE</sequence>